<feature type="transmembrane region" description="Helical" evidence="1">
    <location>
        <begin position="93"/>
        <end position="111"/>
    </location>
</feature>
<dbReference type="Proteomes" id="UP001610334">
    <property type="component" value="Unassembled WGS sequence"/>
</dbReference>
<keyword evidence="1" id="KW-1133">Transmembrane helix</keyword>
<gene>
    <name evidence="2" type="ORF">BJX63DRAFT_413393</name>
</gene>
<evidence type="ECO:0000313" key="3">
    <source>
        <dbReference type="Proteomes" id="UP001610334"/>
    </source>
</evidence>
<dbReference type="EMBL" id="JBFXLT010000156">
    <property type="protein sequence ID" value="KAL2802971.1"/>
    <property type="molecule type" value="Genomic_DNA"/>
</dbReference>
<protein>
    <submittedName>
        <fullName evidence="2">Uncharacterized protein</fullName>
    </submittedName>
</protein>
<name>A0ABR4GVD3_9EURO</name>
<evidence type="ECO:0000313" key="2">
    <source>
        <dbReference type="EMBL" id="KAL2802971.1"/>
    </source>
</evidence>
<accession>A0ABR4GVD3</accession>
<keyword evidence="1" id="KW-0812">Transmembrane</keyword>
<reference evidence="2 3" key="1">
    <citation type="submission" date="2024-07" db="EMBL/GenBank/DDBJ databases">
        <title>Section-level genome sequencing and comparative genomics of Aspergillus sections Usti and Cavernicolus.</title>
        <authorList>
            <consortium name="Lawrence Berkeley National Laboratory"/>
            <person name="Nybo J.L."/>
            <person name="Vesth T.C."/>
            <person name="Theobald S."/>
            <person name="Frisvad J.C."/>
            <person name="Larsen T.O."/>
            <person name="Kjaerboelling I."/>
            <person name="Rothschild-Mancinelli K."/>
            <person name="Lyhne E.K."/>
            <person name="Kogle M.E."/>
            <person name="Barry K."/>
            <person name="Clum A."/>
            <person name="Na H."/>
            <person name="Ledsgaard L."/>
            <person name="Lin J."/>
            <person name="Lipzen A."/>
            <person name="Kuo A."/>
            <person name="Riley R."/>
            <person name="Mondo S."/>
            <person name="Labutti K."/>
            <person name="Haridas S."/>
            <person name="Pangalinan J."/>
            <person name="Salamov A.A."/>
            <person name="Simmons B.A."/>
            <person name="Magnuson J.K."/>
            <person name="Chen J."/>
            <person name="Drula E."/>
            <person name="Henrissat B."/>
            <person name="Wiebenga A."/>
            <person name="Lubbers R.J."/>
            <person name="Gomes A.C."/>
            <person name="Makela M.R."/>
            <person name="Stajich J."/>
            <person name="Grigoriev I.V."/>
            <person name="Mortensen U.H."/>
            <person name="De Vries R.P."/>
            <person name="Baker S.E."/>
            <person name="Andersen M.R."/>
        </authorList>
    </citation>
    <scope>NUCLEOTIDE SEQUENCE [LARGE SCALE GENOMIC DNA]</scope>
    <source>
        <strain evidence="2 3">CBS 588.65</strain>
    </source>
</reference>
<feature type="transmembrane region" description="Helical" evidence="1">
    <location>
        <begin position="157"/>
        <end position="178"/>
    </location>
</feature>
<evidence type="ECO:0000256" key="1">
    <source>
        <dbReference type="SAM" id="Phobius"/>
    </source>
</evidence>
<feature type="transmembrane region" description="Helical" evidence="1">
    <location>
        <begin position="68"/>
        <end position="87"/>
    </location>
</feature>
<organism evidence="2 3">
    <name type="scientific">Aspergillus granulosus</name>
    <dbReference type="NCBI Taxonomy" id="176169"/>
    <lineage>
        <taxon>Eukaryota</taxon>
        <taxon>Fungi</taxon>
        <taxon>Dikarya</taxon>
        <taxon>Ascomycota</taxon>
        <taxon>Pezizomycotina</taxon>
        <taxon>Eurotiomycetes</taxon>
        <taxon>Eurotiomycetidae</taxon>
        <taxon>Eurotiales</taxon>
        <taxon>Aspergillaceae</taxon>
        <taxon>Aspergillus</taxon>
        <taxon>Aspergillus subgen. Nidulantes</taxon>
    </lineage>
</organism>
<sequence length="382" mass="43477">MSFFPKPRYPLISPNLLEKDLKPMKVACFERACCGHRRLLCIPSESSGKVNSCLAASICDKLRAERDFTWLVMLVGTVFNLCHGLLWRGESTGLRITSFALGFGGCIYAYLNSIFHIASPTELTFSDHIWSRWCWSPRFRTISRNVTNQQTMEPIRALQIMVIILYTLELSFPAYIVFQRLNSQLGFTWTESRAILYTTLIQIVLMAHLAQISSVKVLCIAKDFENKDGQPFGAATAQYMLRIRLEAIHQWLLESIPDYTWNTLEVGEVDFLPVESFVEQDHQGYAGVDFGLMGLLQLNRDDVTLCLSDGAPLDHDVVNEALLEGFHEVEHDSDIILGRTICGKKMAEKYGANPRNWHGLSVDLSRWTILARQARKLYAMRN</sequence>
<keyword evidence="1" id="KW-0472">Membrane</keyword>
<proteinExistence type="predicted"/>
<comment type="caution">
    <text evidence="2">The sequence shown here is derived from an EMBL/GenBank/DDBJ whole genome shotgun (WGS) entry which is preliminary data.</text>
</comment>
<keyword evidence="3" id="KW-1185">Reference proteome</keyword>